<dbReference type="InterPro" id="IPR033985">
    <property type="entry name" value="SusD-like_N"/>
</dbReference>
<keyword evidence="9" id="KW-1185">Reference proteome</keyword>
<dbReference type="PROSITE" id="PS51257">
    <property type="entry name" value="PROKAR_LIPOPROTEIN"/>
    <property type="match status" value="1"/>
</dbReference>
<evidence type="ECO:0000256" key="2">
    <source>
        <dbReference type="ARBA" id="ARBA00006275"/>
    </source>
</evidence>
<feature type="domain" description="RagB/SusD" evidence="6">
    <location>
        <begin position="276"/>
        <end position="548"/>
    </location>
</feature>
<gene>
    <name evidence="8" type="ORF">SAMN05216490_4098</name>
</gene>
<accession>A0A1H2BFP6</accession>
<comment type="subcellular location">
    <subcellularLocation>
        <location evidence="1">Cell outer membrane</location>
    </subcellularLocation>
</comment>
<keyword evidence="5" id="KW-0998">Cell outer membrane</keyword>
<dbReference type="Gene3D" id="1.25.40.390">
    <property type="match status" value="1"/>
</dbReference>
<reference evidence="8 9" key="1">
    <citation type="submission" date="2016-10" db="EMBL/GenBank/DDBJ databases">
        <authorList>
            <person name="de Groot N.N."/>
        </authorList>
    </citation>
    <scope>NUCLEOTIDE SEQUENCE [LARGE SCALE GENOMIC DNA]</scope>
    <source>
        <strain evidence="8 9">MP1X4</strain>
    </source>
</reference>
<feature type="domain" description="SusD-like N-terminal" evidence="7">
    <location>
        <begin position="23"/>
        <end position="221"/>
    </location>
</feature>
<dbReference type="GO" id="GO:0009279">
    <property type="term" value="C:cell outer membrane"/>
    <property type="evidence" value="ECO:0007669"/>
    <property type="project" value="UniProtKB-SubCell"/>
</dbReference>
<evidence type="ECO:0000256" key="5">
    <source>
        <dbReference type="ARBA" id="ARBA00023237"/>
    </source>
</evidence>
<evidence type="ECO:0000256" key="3">
    <source>
        <dbReference type="ARBA" id="ARBA00022729"/>
    </source>
</evidence>
<organism evidence="8 9">
    <name type="scientific">Mucilaginibacter mallensis</name>
    <dbReference type="NCBI Taxonomy" id="652787"/>
    <lineage>
        <taxon>Bacteria</taxon>
        <taxon>Pseudomonadati</taxon>
        <taxon>Bacteroidota</taxon>
        <taxon>Sphingobacteriia</taxon>
        <taxon>Sphingobacteriales</taxon>
        <taxon>Sphingobacteriaceae</taxon>
        <taxon>Mucilaginibacter</taxon>
    </lineage>
</organism>
<dbReference type="Pfam" id="PF14322">
    <property type="entry name" value="SusD-like_3"/>
    <property type="match status" value="1"/>
</dbReference>
<dbReference type="InterPro" id="IPR011990">
    <property type="entry name" value="TPR-like_helical_dom_sf"/>
</dbReference>
<dbReference type="CDD" id="cd08977">
    <property type="entry name" value="SusD"/>
    <property type="match status" value="1"/>
</dbReference>
<comment type="similarity">
    <text evidence="2">Belongs to the SusD family.</text>
</comment>
<dbReference type="SUPFAM" id="SSF48452">
    <property type="entry name" value="TPR-like"/>
    <property type="match status" value="1"/>
</dbReference>
<evidence type="ECO:0000256" key="1">
    <source>
        <dbReference type="ARBA" id="ARBA00004442"/>
    </source>
</evidence>
<protein>
    <submittedName>
        <fullName evidence="8">Starch-binding associating with outer membrane</fullName>
    </submittedName>
</protein>
<proteinExistence type="inferred from homology"/>
<dbReference type="STRING" id="652787.SAMN05216490_4098"/>
<evidence type="ECO:0000259" key="6">
    <source>
        <dbReference type="Pfam" id="PF07980"/>
    </source>
</evidence>
<dbReference type="RefSeq" id="WP_091377397.1">
    <property type="nucleotide sequence ID" value="NZ_LT629740.1"/>
</dbReference>
<evidence type="ECO:0000313" key="9">
    <source>
        <dbReference type="Proteomes" id="UP000199679"/>
    </source>
</evidence>
<dbReference type="OrthoDB" id="5694214at2"/>
<name>A0A1H2BFP6_MUCMA</name>
<dbReference type="Pfam" id="PF07980">
    <property type="entry name" value="SusD_RagB"/>
    <property type="match status" value="1"/>
</dbReference>
<dbReference type="AlphaFoldDB" id="A0A1H2BFP6"/>
<sequence length="548" mass="59917">MKKNLVLNILAISLLFTSCKKDFLDRQPQDAYTNSSLWTSESDAAAALAGVYNGTSVTYGNGNGWADGLWIAYLDCVSDNAYSQYPWEGFQAYGNGTVNPSTGDASAYIYTGITRCNFFLANIDKTPMSATDKANMIAQVRFIRAYQYFLMNQLYGDVPLVTTLLTPEQSLVLTRTPSADVVKFILSELAAAAPDLTAANNSGDGHITRGAALALKARVELYTADYKDCITDCQAVMKLGYALYPSYTDLFRMVAQANNTEIIASVQYVENPSANSNGVLGVMPSNSMGGWSSIDPVQSLVDSYEMDNGKPITDPASGYDPTNPYANRDPRLAATILYPGAPFYQASGVVGQLAKTVSYFDPLDASSPDYYASGNNTSPSGYIVKKFTSNLSDFDNLFQSGLNMTVIRYAEVLLTDAEAKIESNQIDGSVYADINLVRNRAGMPSVNQTVYNTQASLRTLVRNERRVEFAFEGLRWFDLQRWQTASQVMTGIVYGAKTGTVDATTGKYTITGAPLKLETRTFAAKNYLWPIPQSEIDLDKNIKQNPGY</sequence>
<evidence type="ECO:0000256" key="4">
    <source>
        <dbReference type="ARBA" id="ARBA00023136"/>
    </source>
</evidence>
<dbReference type="InterPro" id="IPR012944">
    <property type="entry name" value="SusD_RagB_dom"/>
</dbReference>
<evidence type="ECO:0000313" key="8">
    <source>
        <dbReference type="EMBL" id="SDT57075.1"/>
    </source>
</evidence>
<dbReference type="EMBL" id="LT629740">
    <property type="protein sequence ID" value="SDT57075.1"/>
    <property type="molecule type" value="Genomic_DNA"/>
</dbReference>
<evidence type="ECO:0000259" key="7">
    <source>
        <dbReference type="Pfam" id="PF14322"/>
    </source>
</evidence>
<keyword evidence="4" id="KW-0472">Membrane</keyword>
<keyword evidence="3" id="KW-0732">Signal</keyword>
<dbReference type="Proteomes" id="UP000199679">
    <property type="component" value="Chromosome I"/>
</dbReference>